<comment type="caution">
    <text evidence="2">The sequence shown here is derived from an EMBL/GenBank/DDBJ whole genome shotgun (WGS) entry which is preliminary data.</text>
</comment>
<evidence type="ECO:0000313" key="3">
    <source>
        <dbReference type="Proteomes" id="UP001286313"/>
    </source>
</evidence>
<evidence type="ECO:0000256" key="1">
    <source>
        <dbReference type="SAM" id="MobiDB-lite"/>
    </source>
</evidence>
<dbReference type="EMBL" id="JAWQEG010007108">
    <property type="protein sequence ID" value="KAK3853079.1"/>
    <property type="molecule type" value="Genomic_DNA"/>
</dbReference>
<organism evidence="2 3">
    <name type="scientific">Petrolisthes cinctipes</name>
    <name type="common">Flat porcelain crab</name>
    <dbReference type="NCBI Taxonomy" id="88211"/>
    <lineage>
        <taxon>Eukaryota</taxon>
        <taxon>Metazoa</taxon>
        <taxon>Ecdysozoa</taxon>
        <taxon>Arthropoda</taxon>
        <taxon>Crustacea</taxon>
        <taxon>Multicrustacea</taxon>
        <taxon>Malacostraca</taxon>
        <taxon>Eumalacostraca</taxon>
        <taxon>Eucarida</taxon>
        <taxon>Decapoda</taxon>
        <taxon>Pleocyemata</taxon>
        <taxon>Anomura</taxon>
        <taxon>Galatheoidea</taxon>
        <taxon>Porcellanidae</taxon>
        <taxon>Petrolisthes</taxon>
    </lineage>
</organism>
<accession>A0AAE1EI46</accession>
<name>A0AAE1EI46_PETCI</name>
<reference evidence="2" key="1">
    <citation type="submission" date="2023-10" db="EMBL/GenBank/DDBJ databases">
        <title>Genome assemblies of two species of porcelain crab, Petrolisthes cinctipes and Petrolisthes manimaculis (Anomura: Porcellanidae).</title>
        <authorList>
            <person name="Angst P."/>
        </authorList>
    </citation>
    <scope>NUCLEOTIDE SEQUENCE</scope>
    <source>
        <strain evidence="2">PB745_01</strain>
        <tissue evidence="2">Gill</tissue>
    </source>
</reference>
<dbReference type="AlphaFoldDB" id="A0AAE1EI46"/>
<gene>
    <name evidence="2" type="ORF">Pcinc_040363</name>
</gene>
<evidence type="ECO:0000313" key="2">
    <source>
        <dbReference type="EMBL" id="KAK3853079.1"/>
    </source>
</evidence>
<dbReference type="Proteomes" id="UP001286313">
    <property type="component" value="Unassembled WGS sequence"/>
</dbReference>
<feature type="region of interest" description="Disordered" evidence="1">
    <location>
        <begin position="1"/>
        <end position="29"/>
    </location>
</feature>
<protein>
    <submittedName>
        <fullName evidence="2">Uncharacterized protein</fullName>
    </submittedName>
</protein>
<proteinExistence type="predicted"/>
<keyword evidence="3" id="KW-1185">Reference proteome</keyword>
<sequence>MGRSIRRGEDMEKPGERGEKAVRSKETGGKKIRETIIEIWEGGQEEGRNGKIVSRNKGKSLSIASTSPSSFPISRRQCSPHSSLLLQPLLQALLTTLYIESSFPSTFRVPLHCTLPLTQAKLETPSRALTAP</sequence>